<dbReference type="KEGG" id="dru:Desru_3696"/>
<dbReference type="HOGENOM" id="CLU_137927_6_2_9"/>
<dbReference type="Proteomes" id="UP000009234">
    <property type="component" value="Chromosome"/>
</dbReference>
<protein>
    <recommendedName>
        <fullName evidence="4">ATP synthase protein I</fullName>
    </recommendedName>
</protein>
<dbReference type="Pfam" id="PF09527">
    <property type="entry name" value="ATPase_gene1"/>
    <property type="match status" value="1"/>
</dbReference>
<feature type="transmembrane region" description="Helical" evidence="1">
    <location>
        <begin position="12"/>
        <end position="34"/>
    </location>
</feature>
<gene>
    <name evidence="2" type="ordered locus">Desru_3696</name>
</gene>
<dbReference type="RefSeq" id="WP_013843641.1">
    <property type="nucleotide sequence ID" value="NC_015589.1"/>
</dbReference>
<proteinExistence type="predicted"/>
<name>F6DP67_DESRL</name>
<reference evidence="2 3" key="2">
    <citation type="journal article" date="2012" name="Stand. Genomic Sci.">
        <title>Complete genome sequence of the sulfate-reducing firmicute Desulfotomaculum ruminis type strain (DL(T)).</title>
        <authorList>
            <person name="Spring S."/>
            <person name="Visser M."/>
            <person name="Lu M."/>
            <person name="Copeland A."/>
            <person name="Lapidus A."/>
            <person name="Lucas S."/>
            <person name="Cheng J.F."/>
            <person name="Han C."/>
            <person name="Tapia R."/>
            <person name="Goodwin L.A."/>
            <person name="Pitluck S."/>
            <person name="Ivanova N."/>
            <person name="Land M."/>
            <person name="Hauser L."/>
            <person name="Larimer F."/>
            <person name="Rohde M."/>
            <person name="Goker M."/>
            <person name="Detter J.C."/>
            <person name="Kyrpides N.C."/>
            <person name="Woyke T."/>
            <person name="Schaap P.J."/>
            <person name="Plugge C.M."/>
            <person name="Muyzer G."/>
            <person name="Kuever J."/>
            <person name="Pereira I.A."/>
            <person name="Parshina S.N."/>
            <person name="Bernier-Latmani R."/>
            <person name="Stams A.J."/>
            <person name="Klenk H.P."/>
        </authorList>
    </citation>
    <scope>NUCLEOTIDE SEQUENCE [LARGE SCALE GENOMIC DNA]</scope>
    <source>
        <strain evidence="3">ATCC 23193 / DSM 2154 / NCIB 8452 / DL</strain>
    </source>
</reference>
<keyword evidence="1" id="KW-0812">Transmembrane</keyword>
<sequence>MNEEGKGGPLRALAMASSISVEMAATTVIGFMIGRWADGKFHTDPWLMLLGLVLGMAGGMWGVIRILETFRKKDEG</sequence>
<evidence type="ECO:0000313" key="2">
    <source>
        <dbReference type="EMBL" id="AEG61896.1"/>
    </source>
</evidence>
<dbReference type="AlphaFoldDB" id="F6DP67"/>
<organism evidence="2 3">
    <name type="scientific">Desulforamulus ruminis (strain ATCC 23193 / DSM 2154 / NCIMB 8452 / DL)</name>
    <name type="common">Desulfotomaculum ruminis</name>
    <dbReference type="NCBI Taxonomy" id="696281"/>
    <lineage>
        <taxon>Bacteria</taxon>
        <taxon>Bacillati</taxon>
        <taxon>Bacillota</taxon>
        <taxon>Clostridia</taxon>
        <taxon>Eubacteriales</taxon>
        <taxon>Peptococcaceae</taxon>
        <taxon>Desulforamulus</taxon>
    </lineage>
</organism>
<evidence type="ECO:0000256" key="1">
    <source>
        <dbReference type="SAM" id="Phobius"/>
    </source>
</evidence>
<accession>F6DP67</accession>
<evidence type="ECO:0008006" key="4">
    <source>
        <dbReference type="Google" id="ProtNLM"/>
    </source>
</evidence>
<evidence type="ECO:0000313" key="3">
    <source>
        <dbReference type="Proteomes" id="UP000009234"/>
    </source>
</evidence>
<reference evidence="3" key="1">
    <citation type="submission" date="2011-05" db="EMBL/GenBank/DDBJ databases">
        <title>Complete sequence of Desulfotomaculum ruminis DSM 2154.</title>
        <authorList>
            <person name="Lucas S."/>
            <person name="Copeland A."/>
            <person name="Lapidus A."/>
            <person name="Cheng J.-F."/>
            <person name="Goodwin L."/>
            <person name="Pitluck S."/>
            <person name="Lu M."/>
            <person name="Detter J.C."/>
            <person name="Han C."/>
            <person name="Tapia R."/>
            <person name="Land M."/>
            <person name="Hauser L."/>
            <person name="Kyrpides N."/>
            <person name="Ivanova N."/>
            <person name="Mikhailova N."/>
            <person name="Pagani I."/>
            <person name="Stams A.J.M."/>
            <person name="Plugge C.M."/>
            <person name="Muyzer G."/>
            <person name="Kuever J."/>
            <person name="Parshina S.N."/>
            <person name="Ivanova A.E."/>
            <person name="Nazina T.N."/>
            <person name="Brambilla E."/>
            <person name="Spring S."/>
            <person name="Klenk H.-P."/>
            <person name="Woyke T."/>
        </authorList>
    </citation>
    <scope>NUCLEOTIDE SEQUENCE [LARGE SCALE GENOMIC DNA]</scope>
    <source>
        <strain evidence="3">ATCC 23193 / DSM 2154 / NCIB 8452 / DL</strain>
    </source>
</reference>
<keyword evidence="1" id="KW-0472">Membrane</keyword>
<dbReference type="eggNOG" id="COG5336">
    <property type="taxonomic scope" value="Bacteria"/>
</dbReference>
<keyword evidence="1" id="KW-1133">Transmembrane helix</keyword>
<dbReference type="EMBL" id="CP002780">
    <property type="protein sequence ID" value="AEG61896.1"/>
    <property type="molecule type" value="Genomic_DNA"/>
</dbReference>
<feature type="transmembrane region" description="Helical" evidence="1">
    <location>
        <begin position="46"/>
        <end position="67"/>
    </location>
</feature>
<dbReference type="InterPro" id="IPR032820">
    <property type="entry name" value="ATPase_put"/>
</dbReference>
<keyword evidence="3" id="KW-1185">Reference proteome</keyword>
<dbReference type="STRING" id="696281.Desru_3696"/>
<dbReference type="OrthoDB" id="1683450at2"/>